<sequence>MHVSNTYVMRLGALGVKQIAIDHACIPEPQDMARKFDGYRKTTPRIVLDGQVGLDRGSNARPQPVDQIPQAAKLFGDCQVS</sequence>
<proteinExistence type="predicted"/>
<dbReference type="Proteomes" id="UP000523863">
    <property type="component" value="Unassembled WGS sequence"/>
</dbReference>
<evidence type="ECO:0000313" key="1">
    <source>
        <dbReference type="EMBL" id="MBB5599152.1"/>
    </source>
</evidence>
<dbReference type="AlphaFoldDB" id="A0A7W9DCR2"/>
<dbReference type="EMBL" id="JACHBL010000001">
    <property type="protein sequence ID" value="MBB5599152.1"/>
    <property type="molecule type" value="Genomic_DNA"/>
</dbReference>
<accession>A0A7W9DCR2</accession>
<comment type="caution">
    <text evidence="1">The sequence shown here is derived from an EMBL/GenBank/DDBJ whole genome shotgun (WGS) entry which is preliminary data.</text>
</comment>
<name>A0A7W9DCR2_9MICC</name>
<evidence type="ECO:0000313" key="2">
    <source>
        <dbReference type="Proteomes" id="UP000523863"/>
    </source>
</evidence>
<gene>
    <name evidence="1" type="ORF">BKA12_002232</name>
</gene>
<keyword evidence="2" id="KW-1185">Reference proteome</keyword>
<reference evidence="1 2" key="1">
    <citation type="submission" date="2020-08" db="EMBL/GenBank/DDBJ databases">
        <title>Sequencing the genomes of 1000 actinobacteria strains.</title>
        <authorList>
            <person name="Klenk H.-P."/>
        </authorList>
    </citation>
    <scope>NUCLEOTIDE SEQUENCE [LARGE SCALE GENOMIC DNA]</scope>
    <source>
        <strain evidence="1 2">DSM 23694</strain>
    </source>
</reference>
<organism evidence="1 2">
    <name type="scientific">Neomicrococcus lactis</name>
    <dbReference type="NCBI Taxonomy" id="732241"/>
    <lineage>
        <taxon>Bacteria</taxon>
        <taxon>Bacillati</taxon>
        <taxon>Actinomycetota</taxon>
        <taxon>Actinomycetes</taxon>
        <taxon>Micrococcales</taxon>
        <taxon>Micrococcaceae</taxon>
        <taxon>Neomicrococcus</taxon>
    </lineage>
</organism>
<protein>
    <submittedName>
        <fullName evidence="1">Uncharacterized protein</fullName>
    </submittedName>
</protein>